<sequence length="211" mass="22845">MTDVDEPDHVAVYVDPVCPFAWLALRWLREVARQRPLALDVRRMSLAVLNGEDPVAPERGEDSAWRPVRVGARLVAARGDDAWATFVAAFGTRFHDEGLRGRDRVLREVCEELADADLDAAGLYAAADVTDLDDDVRARHDEGMAPVGLDVGTPTLHVTTARGPVAFFGPVLEAVPRGQAALDAFDGAILLAGTPGFTELKRTRSGEIDFS</sequence>
<reference evidence="1 2" key="1">
    <citation type="submission" date="2019-03" db="EMBL/GenBank/DDBJ databases">
        <title>Genomic Encyclopedia of Type Strains, Phase IV (KMG-IV): sequencing the most valuable type-strain genomes for metagenomic binning, comparative biology and taxonomic classification.</title>
        <authorList>
            <person name="Goeker M."/>
        </authorList>
    </citation>
    <scope>NUCLEOTIDE SEQUENCE [LARGE SCALE GENOMIC DNA]</scope>
    <source>
        <strain evidence="1 2">DSM 45775</strain>
    </source>
</reference>
<dbReference type="SUPFAM" id="SSF52833">
    <property type="entry name" value="Thioredoxin-like"/>
    <property type="match status" value="1"/>
</dbReference>
<name>A0A4V3DA68_9PSEU</name>
<dbReference type="Gene3D" id="3.40.30.10">
    <property type="entry name" value="Glutaredoxin"/>
    <property type="match status" value="1"/>
</dbReference>
<evidence type="ECO:0000313" key="2">
    <source>
        <dbReference type="Proteomes" id="UP000295705"/>
    </source>
</evidence>
<dbReference type="EMBL" id="SNYO01000003">
    <property type="protein sequence ID" value="TDQ60728.1"/>
    <property type="molecule type" value="Genomic_DNA"/>
</dbReference>
<dbReference type="Proteomes" id="UP000295705">
    <property type="component" value="Unassembled WGS sequence"/>
</dbReference>
<accession>A0A4V3DA68</accession>
<dbReference type="AlphaFoldDB" id="A0A4V3DA68"/>
<dbReference type="Pfam" id="PF22234">
    <property type="entry name" value="Rv2466c-like"/>
    <property type="match status" value="1"/>
</dbReference>
<comment type="caution">
    <text evidence="1">The sequence shown here is derived from an EMBL/GenBank/DDBJ whole genome shotgun (WGS) entry which is preliminary data.</text>
</comment>
<organism evidence="1 2">
    <name type="scientific">Actinomycetospora succinea</name>
    <dbReference type="NCBI Taxonomy" id="663603"/>
    <lineage>
        <taxon>Bacteria</taxon>
        <taxon>Bacillati</taxon>
        <taxon>Actinomycetota</taxon>
        <taxon>Actinomycetes</taxon>
        <taxon>Pseudonocardiales</taxon>
        <taxon>Pseudonocardiaceae</taxon>
        <taxon>Actinomycetospora</taxon>
    </lineage>
</organism>
<gene>
    <name evidence="1" type="ORF">EV188_103230</name>
</gene>
<dbReference type="OrthoDB" id="4125991at2"/>
<proteinExistence type="predicted"/>
<protein>
    <recommendedName>
        <fullName evidence="3">DSBA-like thioredoxin domain-containing protein</fullName>
    </recommendedName>
</protein>
<dbReference type="InterPro" id="IPR036249">
    <property type="entry name" value="Thioredoxin-like_sf"/>
</dbReference>
<keyword evidence="2" id="KW-1185">Reference proteome</keyword>
<evidence type="ECO:0008006" key="3">
    <source>
        <dbReference type="Google" id="ProtNLM"/>
    </source>
</evidence>
<evidence type="ECO:0000313" key="1">
    <source>
        <dbReference type="EMBL" id="TDQ60728.1"/>
    </source>
</evidence>
<dbReference type="InterPro" id="IPR053977">
    <property type="entry name" value="Rv2466c-like"/>
</dbReference>